<dbReference type="Gene3D" id="3.40.50.150">
    <property type="entry name" value="Vaccinia Virus protein VP39"/>
    <property type="match status" value="1"/>
</dbReference>
<dbReference type="AlphaFoldDB" id="A0A165MLS1"/>
<sequence length="254" mass="27977">MTGQPQTAEDVLSDALELFGGQNSNDADSIWYGEFELRVAPKEGRANVLLADQLFSPGLFLAEHIELRKIVLSGLSVLELGAGAGLPSILASHPTIGGARLVVASDYPDPLILNNLQENILRNDSTAVVEPFEWGTDPAELLSYDPQGFDVLIMSDLLHFDASHDALLDSATALLKRSAQARLYVCCGDYTKPAVCDAFIANARERGFVIEEEPRESSWKASRTVRGIEQENMDARKRQCRFWIAHWAPQHVTL</sequence>
<evidence type="ECO:0000313" key="2">
    <source>
        <dbReference type="Proteomes" id="UP000077266"/>
    </source>
</evidence>
<dbReference type="InParanoid" id="A0A165MLS1"/>
<proteinExistence type="predicted"/>
<gene>
    <name evidence="1" type="ORF">EXIGLDRAFT_640417</name>
</gene>
<dbReference type="PANTHER" id="PTHR14614:SF10">
    <property type="entry name" value="PROTEIN N-TERMINAL AND LYSINE N-METHYLTRANSFERASE EFM7"/>
    <property type="match status" value="1"/>
</dbReference>
<name>A0A165MLS1_EXIGL</name>
<dbReference type="OrthoDB" id="46564at2759"/>
<protein>
    <submittedName>
        <fullName evidence="1">Uncharacterized protein</fullName>
    </submittedName>
</protein>
<reference evidence="1 2" key="1">
    <citation type="journal article" date="2016" name="Mol. Biol. Evol.">
        <title>Comparative Genomics of Early-Diverging Mushroom-Forming Fungi Provides Insights into the Origins of Lignocellulose Decay Capabilities.</title>
        <authorList>
            <person name="Nagy L.G."/>
            <person name="Riley R."/>
            <person name="Tritt A."/>
            <person name="Adam C."/>
            <person name="Daum C."/>
            <person name="Floudas D."/>
            <person name="Sun H."/>
            <person name="Yadav J.S."/>
            <person name="Pangilinan J."/>
            <person name="Larsson K.H."/>
            <person name="Matsuura K."/>
            <person name="Barry K."/>
            <person name="Labutti K."/>
            <person name="Kuo R."/>
            <person name="Ohm R.A."/>
            <person name="Bhattacharya S.S."/>
            <person name="Shirouzu T."/>
            <person name="Yoshinaga Y."/>
            <person name="Martin F.M."/>
            <person name="Grigoriev I.V."/>
            <person name="Hibbett D.S."/>
        </authorList>
    </citation>
    <scope>NUCLEOTIDE SEQUENCE [LARGE SCALE GENOMIC DNA]</scope>
    <source>
        <strain evidence="1 2">HHB12029</strain>
    </source>
</reference>
<accession>A0A165MLS1</accession>
<dbReference type="EMBL" id="KV425909">
    <property type="protein sequence ID" value="KZV99454.1"/>
    <property type="molecule type" value="Genomic_DNA"/>
</dbReference>
<dbReference type="PANTHER" id="PTHR14614">
    <property type="entry name" value="HEPATOCELLULAR CARCINOMA-ASSOCIATED ANTIGEN"/>
    <property type="match status" value="1"/>
</dbReference>
<keyword evidence="2" id="KW-1185">Reference proteome</keyword>
<evidence type="ECO:0000313" key="1">
    <source>
        <dbReference type="EMBL" id="KZV99454.1"/>
    </source>
</evidence>
<dbReference type="GO" id="GO:0008757">
    <property type="term" value="F:S-adenosylmethionine-dependent methyltransferase activity"/>
    <property type="evidence" value="ECO:0007669"/>
    <property type="project" value="UniProtKB-ARBA"/>
</dbReference>
<dbReference type="GO" id="GO:0005737">
    <property type="term" value="C:cytoplasm"/>
    <property type="evidence" value="ECO:0007669"/>
    <property type="project" value="TreeGrafter"/>
</dbReference>
<dbReference type="InterPro" id="IPR019410">
    <property type="entry name" value="Methyltransf_16"/>
</dbReference>
<dbReference type="CDD" id="cd02440">
    <property type="entry name" value="AdoMet_MTases"/>
    <property type="match status" value="1"/>
</dbReference>
<organism evidence="1 2">
    <name type="scientific">Exidia glandulosa HHB12029</name>
    <dbReference type="NCBI Taxonomy" id="1314781"/>
    <lineage>
        <taxon>Eukaryota</taxon>
        <taxon>Fungi</taxon>
        <taxon>Dikarya</taxon>
        <taxon>Basidiomycota</taxon>
        <taxon>Agaricomycotina</taxon>
        <taxon>Agaricomycetes</taxon>
        <taxon>Auriculariales</taxon>
        <taxon>Exidiaceae</taxon>
        <taxon>Exidia</taxon>
    </lineage>
</organism>
<dbReference type="Pfam" id="PF10294">
    <property type="entry name" value="Methyltransf_16"/>
    <property type="match status" value="1"/>
</dbReference>
<dbReference type="SUPFAM" id="SSF53335">
    <property type="entry name" value="S-adenosyl-L-methionine-dependent methyltransferases"/>
    <property type="match status" value="1"/>
</dbReference>
<dbReference type="InterPro" id="IPR029063">
    <property type="entry name" value="SAM-dependent_MTases_sf"/>
</dbReference>
<dbReference type="Proteomes" id="UP000077266">
    <property type="component" value="Unassembled WGS sequence"/>
</dbReference>